<gene>
    <name evidence="1" type="ORF">MARIT_0841</name>
</gene>
<dbReference type="Proteomes" id="UP000231564">
    <property type="component" value="Chromosome MARIT"/>
</dbReference>
<evidence type="ECO:0000313" key="1">
    <source>
        <dbReference type="EMBL" id="SFZ80876.1"/>
    </source>
</evidence>
<proteinExistence type="predicted"/>
<dbReference type="KEGG" id="tmar:MARIT_0841"/>
<evidence type="ECO:0000313" key="2">
    <source>
        <dbReference type="Proteomes" id="UP000231564"/>
    </source>
</evidence>
<protein>
    <submittedName>
        <fullName evidence="1">Uncharacterized protein</fullName>
    </submittedName>
</protein>
<accession>A0A2H1E7S5</accession>
<organism evidence="1 2">
    <name type="scientific">Tenacibaculum maritimum NCIMB 2154</name>
    <dbReference type="NCBI Taxonomy" id="1349785"/>
    <lineage>
        <taxon>Bacteria</taxon>
        <taxon>Pseudomonadati</taxon>
        <taxon>Bacteroidota</taxon>
        <taxon>Flavobacteriia</taxon>
        <taxon>Flavobacteriales</taxon>
        <taxon>Flavobacteriaceae</taxon>
        <taxon>Tenacibaculum</taxon>
    </lineage>
</organism>
<sequence length="201" mass="23830">MKEEILNRIKKLGGNVNDVKRISLQKDLESIRFELVLYPKPKEVPWEIGENTPIHGIKEFIEENKNLLEVNKDTFYSKLVTHYYKDTEENFGQVFFKNDLFTPFEEGTDDFEEWDGEWDENDFKKVIKGDEMKLMFIGYSYGFPDNLFVCLSDPDKENPTVYGTDHEVYFDEITVQGTLEEYFNSFLTKEELIEIIDKKLK</sequence>
<dbReference type="EMBL" id="LT634361">
    <property type="protein sequence ID" value="SFZ80876.1"/>
    <property type="molecule type" value="Genomic_DNA"/>
</dbReference>
<dbReference type="RefSeq" id="WP_100210841.1">
    <property type="nucleotide sequence ID" value="NZ_CP138495.1"/>
</dbReference>
<name>A0A2H1E7S5_9FLAO</name>
<keyword evidence="2" id="KW-1185">Reference proteome</keyword>
<dbReference type="GeneID" id="47722413"/>
<dbReference type="OrthoDB" id="879470at2"/>
<dbReference type="AlphaFoldDB" id="A0A2H1E7S5"/>
<reference evidence="1 2" key="1">
    <citation type="submission" date="2016-11" db="EMBL/GenBank/DDBJ databases">
        <authorList>
            <person name="Jaros S."/>
            <person name="Januszkiewicz K."/>
            <person name="Wedrychowicz H."/>
        </authorList>
    </citation>
    <scope>NUCLEOTIDE SEQUENCE [LARGE SCALE GENOMIC DNA]</scope>
    <source>
        <strain evidence="1">NCIMB 2154T</strain>
    </source>
</reference>